<evidence type="ECO:0000256" key="2">
    <source>
        <dbReference type="ARBA" id="ARBA00023125"/>
    </source>
</evidence>
<keyword evidence="2" id="KW-0238">DNA-binding</keyword>
<accession>A0A921E284</accession>
<dbReference type="GO" id="GO:0043565">
    <property type="term" value="F:sequence-specific DNA binding"/>
    <property type="evidence" value="ECO:0007669"/>
    <property type="project" value="InterPro"/>
</dbReference>
<dbReference type="InterPro" id="IPR018060">
    <property type="entry name" value="HTH_AraC"/>
</dbReference>
<evidence type="ECO:0000313" key="6">
    <source>
        <dbReference type="Proteomes" id="UP000742631"/>
    </source>
</evidence>
<gene>
    <name evidence="5" type="ORF">K8W01_08430</name>
</gene>
<dbReference type="SMART" id="SM00342">
    <property type="entry name" value="HTH_ARAC"/>
    <property type="match status" value="1"/>
</dbReference>
<organism evidence="5 6">
    <name type="scientific">Methylorubrum populi</name>
    <dbReference type="NCBI Taxonomy" id="223967"/>
    <lineage>
        <taxon>Bacteria</taxon>
        <taxon>Pseudomonadati</taxon>
        <taxon>Pseudomonadota</taxon>
        <taxon>Alphaproteobacteria</taxon>
        <taxon>Hyphomicrobiales</taxon>
        <taxon>Methylobacteriaceae</taxon>
        <taxon>Methylorubrum</taxon>
    </lineage>
</organism>
<dbReference type="InterPro" id="IPR050204">
    <property type="entry name" value="AraC_XylS_family_regulators"/>
</dbReference>
<name>A0A921E284_9HYPH</name>
<evidence type="ECO:0000256" key="3">
    <source>
        <dbReference type="ARBA" id="ARBA00023163"/>
    </source>
</evidence>
<sequence length="295" mass="33485">MSALITPDELPIWVPGEVTVDSATRNWDNIRVRGYRYAPSDVPIPPLQDLLIVVYMDGATPMHRRCEGDWRNDLVAPGSISFLSHEIHSHWRWTEPTEVLHLYLSPSLLMATASDLFEREICTVNLRDVLRADDPVLAGMVMALAQETRQRGIGSSLYIESIRHCACIHLLRHYTEVQFRASAMPGGLSLSQRRLIIQYVEDNLDNPITLTELAGVVRLSVFHFTRKFRSEFGCPPHAYVMQRRIARAKQQLAQSNLPLKVIAANCGFSDQSHMTHIFRTRLQITPASYRKNALG</sequence>
<dbReference type="SUPFAM" id="SSF46689">
    <property type="entry name" value="Homeodomain-like"/>
    <property type="match status" value="2"/>
</dbReference>
<dbReference type="Gene3D" id="1.10.10.60">
    <property type="entry name" value="Homeodomain-like"/>
    <property type="match status" value="2"/>
</dbReference>
<keyword evidence="1" id="KW-0805">Transcription regulation</keyword>
<proteinExistence type="predicted"/>
<dbReference type="Pfam" id="PF12833">
    <property type="entry name" value="HTH_18"/>
    <property type="match status" value="1"/>
</dbReference>
<dbReference type="GO" id="GO:0003700">
    <property type="term" value="F:DNA-binding transcription factor activity"/>
    <property type="evidence" value="ECO:0007669"/>
    <property type="project" value="InterPro"/>
</dbReference>
<dbReference type="PROSITE" id="PS01124">
    <property type="entry name" value="HTH_ARAC_FAMILY_2"/>
    <property type="match status" value="1"/>
</dbReference>
<dbReference type="PANTHER" id="PTHR46796">
    <property type="entry name" value="HTH-TYPE TRANSCRIPTIONAL ACTIVATOR RHAS-RELATED"/>
    <property type="match status" value="1"/>
</dbReference>
<dbReference type="AlphaFoldDB" id="A0A921E284"/>
<dbReference type="InterPro" id="IPR009057">
    <property type="entry name" value="Homeodomain-like_sf"/>
</dbReference>
<reference evidence="5" key="2">
    <citation type="submission" date="2021-09" db="EMBL/GenBank/DDBJ databases">
        <authorList>
            <person name="Gilroy R."/>
        </authorList>
    </citation>
    <scope>NUCLEOTIDE SEQUENCE</scope>
    <source>
        <strain evidence="5">316</strain>
    </source>
</reference>
<evidence type="ECO:0000256" key="1">
    <source>
        <dbReference type="ARBA" id="ARBA00023015"/>
    </source>
</evidence>
<evidence type="ECO:0000259" key="4">
    <source>
        <dbReference type="PROSITE" id="PS01124"/>
    </source>
</evidence>
<feature type="domain" description="HTH araC/xylS-type" evidence="4">
    <location>
        <begin position="194"/>
        <end position="292"/>
    </location>
</feature>
<protein>
    <submittedName>
        <fullName evidence="5">AraC family transcriptional regulator</fullName>
    </submittedName>
</protein>
<comment type="caution">
    <text evidence="5">The sequence shown here is derived from an EMBL/GenBank/DDBJ whole genome shotgun (WGS) entry which is preliminary data.</text>
</comment>
<keyword evidence="3" id="KW-0804">Transcription</keyword>
<dbReference type="EMBL" id="DYYG01000026">
    <property type="protein sequence ID" value="HJE23671.1"/>
    <property type="molecule type" value="Genomic_DNA"/>
</dbReference>
<reference evidence="5" key="1">
    <citation type="journal article" date="2021" name="PeerJ">
        <title>Extensive microbial diversity within the chicken gut microbiome revealed by metagenomics and culture.</title>
        <authorList>
            <person name="Gilroy R."/>
            <person name="Ravi A."/>
            <person name="Getino M."/>
            <person name="Pursley I."/>
            <person name="Horton D.L."/>
            <person name="Alikhan N.F."/>
            <person name="Baker D."/>
            <person name="Gharbi K."/>
            <person name="Hall N."/>
            <person name="Watson M."/>
            <person name="Adriaenssens E.M."/>
            <person name="Foster-Nyarko E."/>
            <person name="Jarju S."/>
            <person name="Secka A."/>
            <person name="Antonio M."/>
            <person name="Oren A."/>
            <person name="Chaudhuri R.R."/>
            <person name="La Ragione R."/>
            <person name="Hildebrand F."/>
            <person name="Pallen M.J."/>
        </authorList>
    </citation>
    <scope>NUCLEOTIDE SEQUENCE</scope>
    <source>
        <strain evidence="5">316</strain>
    </source>
</reference>
<dbReference type="Proteomes" id="UP000742631">
    <property type="component" value="Unassembled WGS sequence"/>
</dbReference>
<evidence type="ECO:0000313" key="5">
    <source>
        <dbReference type="EMBL" id="HJE23671.1"/>
    </source>
</evidence>
<dbReference type="PANTHER" id="PTHR46796:SF6">
    <property type="entry name" value="ARAC SUBFAMILY"/>
    <property type="match status" value="1"/>
</dbReference>